<feature type="transmembrane region" description="Helical" evidence="1">
    <location>
        <begin position="165"/>
        <end position="185"/>
    </location>
</feature>
<proteinExistence type="predicted"/>
<evidence type="ECO:0000313" key="2">
    <source>
        <dbReference type="EMBL" id="SFH68003.1"/>
    </source>
</evidence>
<feature type="transmembrane region" description="Helical" evidence="1">
    <location>
        <begin position="20"/>
        <end position="41"/>
    </location>
</feature>
<reference evidence="2 3" key="1">
    <citation type="submission" date="2016-10" db="EMBL/GenBank/DDBJ databases">
        <authorList>
            <person name="Varghese N."/>
            <person name="Submissions S."/>
        </authorList>
    </citation>
    <scope>NUCLEOTIDE SEQUENCE [LARGE SCALE GENOMIC DNA]</scope>
    <source>
        <strain evidence="2 3">CGMCC 1.6377</strain>
    </source>
</reference>
<dbReference type="Proteomes" id="UP000323537">
    <property type="component" value="Unassembled WGS sequence"/>
</dbReference>
<protein>
    <submittedName>
        <fullName evidence="2">ABC-2 type transport system permease protein</fullName>
    </submittedName>
</protein>
<keyword evidence="3" id="KW-1185">Reference proteome</keyword>
<accession>A0A1I3C0M7</accession>
<dbReference type="RefSeq" id="WP_149785150.1">
    <property type="nucleotide sequence ID" value="NZ_BAAADP010000001.1"/>
</dbReference>
<feature type="transmembrane region" description="Helical" evidence="1">
    <location>
        <begin position="205"/>
        <end position="226"/>
    </location>
</feature>
<keyword evidence="1" id="KW-1133">Transmembrane helix</keyword>
<dbReference type="AlphaFoldDB" id="A0A1I3C0M7"/>
<dbReference type="EMBL" id="FOPZ01000017">
    <property type="protein sequence ID" value="SFH68003.1"/>
    <property type="molecule type" value="Genomic_DNA"/>
</dbReference>
<sequence length="357" mass="38680">MIRDTAVFLWTEAYAARGRLAALFVGFALLPGLLVVGTAGFDQTLPQDVPVGVAPAEADTTADDLTVTRGGVALLGTPVRYETEEAALRGLDREEVYLVVLVPPDVLDDGSTTEFRMIWHGSAVPLIEAIGLLEAVLSVELSSVLPGEVDVTHEQRGTQLTLSEYLIPTGMTLFVLVVGLLFVPYDVMTDRRVIDRIRHQSRLEAFVAAKLLFYTLTMAVVLAAVAVANVPMEYRIAPLRVETATAVGLLFLSTAAVGTGIAFLLGLGRTALFANLGVLIGIVGFGSLLYPVGFFSSIRMEIARSLPPHYLAIAIRGHLVRGDGFGLYADWYRLIGTYVVGCLGFCWGCIRTYEWRR</sequence>
<organism evidence="2 3">
    <name type="scientific">Halorubrum aquaticum</name>
    <dbReference type="NCBI Taxonomy" id="387340"/>
    <lineage>
        <taxon>Archaea</taxon>
        <taxon>Methanobacteriati</taxon>
        <taxon>Methanobacteriota</taxon>
        <taxon>Stenosarchaea group</taxon>
        <taxon>Halobacteria</taxon>
        <taxon>Halobacteriales</taxon>
        <taxon>Haloferacaceae</taxon>
        <taxon>Halorubrum</taxon>
    </lineage>
</organism>
<name>A0A1I3C0M7_9EURY</name>
<gene>
    <name evidence="2" type="ORF">SAMN04488066_11735</name>
</gene>
<evidence type="ECO:0000313" key="3">
    <source>
        <dbReference type="Proteomes" id="UP000323537"/>
    </source>
</evidence>
<keyword evidence="1" id="KW-0812">Transmembrane</keyword>
<dbReference type="OrthoDB" id="102449at2157"/>
<evidence type="ECO:0000256" key="1">
    <source>
        <dbReference type="SAM" id="Phobius"/>
    </source>
</evidence>
<feature type="transmembrane region" description="Helical" evidence="1">
    <location>
        <begin position="246"/>
        <end position="265"/>
    </location>
</feature>
<keyword evidence="1" id="KW-0472">Membrane</keyword>
<feature type="transmembrane region" description="Helical" evidence="1">
    <location>
        <begin position="272"/>
        <end position="290"/>
    </location>
</feature>
<feature type="transmembrane region" description="Helical" evidence="1">
    <location>
        <begin position="331"/>
        <end position="350"/>
    </location>
</feature>